<dbReference type="InterPro" id="IPR011042">
    <property type="entry name" value="6-blade_b-propeller_TolB-like"/>
</dbReference>
<gene>
    <name evidence="3" type="ORF">MCOR_26742</name>
</gene>
<dbReference type="PANTHER" id="PTHR24104">
    <property type="entry name" value="E3 UBIQUITIN-PROTEIN LIGASE NHLRC1-RELATED"/>
    <property type="match status" value="1"/>
</dbReference>
<evidence type="ECO:0000256" key="1">
    <source>
        <dbReference type="ARBA" id="ARBA00022737"/>
    </source>
</evidence>
<sequence>MDVTKILTTDLPAVVGLVEDGNNILWIHNPQEKILQKVKVNDEIDLIQELNGVKVYDITKLVNDEGYLLSIYSNHTLTMLTTKGQLKPLSNISPFLPLGIHITKENDILVGFQENAPTFPITETSRRGIKKLGMDRKVKFNFEYDKDKRRLFTCPYRITTNINGDICVADIITADNSGRVAVLGYDGSVKWSYIGNPEVNGGWNKFNPEGIATTSQGHIVITDCNNHAIHVLSMEGNLILCQKTMQLNFIAPCSVCMGENDTLKIGCSSTKGKSEAQIVFLKLNIETY</sequence>
<dbReference type="GO" id="GO:0061630">
    <property type="term" value="F:ubiquitin protein ligase activity"/>
    <property type="evidence" value="ECO:0007669"/>
    <property type="project" value="TreeGrafter"/>
</dbReference>
<dbReference type="OrthoDB" id="6093210at2759"/>
<evidence type="ECO:0000313" key="3">
    <source>
        <dbReference type="EMBL" id="CAC5391748.1"/>
    </source>
</evidence>
<dbReference type="Proteomes" id="UP000507470">
    <property type="component" value="Unassembled WGS sequence"/>
</dbReference>
<keyword evidence="1" id="KW-0677">Repeat</keyword>
<feature type="repeat" description="NHL" evidence="2">
    <location>
        <begin position="207"/>
        <end position="235"/>
    </location>
</feature>
<name>A0A6J8C5N7_MYTCO</name>
<dbReference type="PANTHER" id="PTHR24104:SF48">
    <property type="entry name" value="PROTEIN WECH"/>
    <property type="match status" value="1"/>
</dbReference>
<dbReference type="InterPro" id="IPR001258">
    <property type="entry name" value="NHL_repeat"/>
</dbReference>
<dbReference type="InterPro" id="IPR050952">
    <property type="entry name" value="TRIM-NHL_E3_ligases"/>
</dbReference>
<dbReference type="EMBL" id="CACVKT020004827">
    <property type="protein sequence ID" value="CAC5391748.1"/>
    <property type="molecule type" value="Genomic_DNA"/>
</dbReference>
<dbReference type="GO" id="GO:0000209">
    <property type="term" value="P:protein polyubiquitination"/>
    <property type="evidence" value="ECO:0007669"/>
    <property type="project" value="TreeGrafter"/>
</dbReference>
<keyword evidence="4" id="KW-1185">Reference proteome</keyword>
<dbReference type="Gene3D" id="2.120.10.30">
    <property type="entry name" value="TolB, C-terminal domain"/>
    <property type="match status" value="1"/>
</dbReference>
<dbReference type="AlphaFoldDB" id="A0A6J8C5N7"/>
<evidence type="ECO:0008006" key="5">
    <source>
        <dbReference type="Google" id="ProtNLM"/>
    </source>
</evidence>
<organism evidence="3 4">
    <name type="scientific">Mytilus coruscus</name>
    <name type="common">Sea mussel</name>
    <dbReference type="NCBI Taxonomy" id="42192"/>
    <lineage>
        <taxon>Eukaryota</taxon>
        <taxon>Metazoa</taxon>
        <taxon>Spiralia</taxon>
        <taxon>Lophotrochozoa</taxon>
        <taxon>Mollusca</taxon>
        <taxon>Bivalvia</taxon>
        <taxon>Autobranchia</taxon>
        <taxon>Pteriomorphia</taxon>
        <taxon>Mytilida</taxon>
        <taxon>Mytiloidea</taxon>
        <taxon>Mytilidae</taxon>
        <taxon>Mytilinae</taxon>
        <taxon>Mytilus</taxon>
    </lineage>
</organism>
<reference evidence="3 4" key="1">
    <citation type="submission" date="2020-06" db="EMBL/GenBank/DDBJ databases">
        <authorList>
            <person name="Li R."/>
            <person name="Bekaert M."/>
        </authorList>
    </citation>
    <scope>NUCLEOTIDE SEQUENCE [LARGE SCALE GENOMIC DNA]</scope>
    <source>
        <strain evidence="4">wild</strain>
    </source>
</reference>
<dbReference type="Pfam" id="PF01436">
    <property type="entry name" value="NHL"/>
    <property type="match status" value="1"/>
</dbReference>
<proteinExistence type="predicted"/>
<accession>A0A6J8C5N7</accession>
<dbReference type="GO" id="GO:0043161">
    <property type="term" value="P:proteasome-mediated ubiquitin-dependent protein catabolic process"/>
    <property type="evidence" value="ECO:0007669"/>
    <property type="project" value="TreeGrafter"/>
</dbReference>
<evidence type="ECO:0000313" key="4">
    <source>
        <dbReference type="Proteomes" id="UP000507470"/>
    </source>
</evidence>
<evidence type="ECO:0000256" key="2">
    <source>
        <dbReference type="PROSITE-ProRule" id="PRU00504"/>
    </source>
</evidence>
<dbReference type="PROSITE" id="PS51125">
    <property type="entry name" value="NHL"/>
    <property type="match status" value="1"/>
</dbReference>
<dbReference type="SUPFAM" id="SSF101898">
    <property type="entry name" value="NHL repeat"/>
    <property type="match status" value="1"/>
</dbReference>
<protein>
    <recommendedName>
        <fullName evidence="5">TRIM2_3</fullName>
    </recommendedName>
</protein>